<accession>A0AAV1HW99</accession>
<protein>
    <submittedName>
        <fullName evidence="1">Uncharacterized protein</fullName>
    </submittedName>
</protein>
<name>A0AAV1HW99_9CHLO</name>
<keyword evidence="2" id="KW-1185">Reference proteome</keyword>
<dbReference type="Proteomes" id="UP001314263">
    <property type="component" value="Unassembled WGS sequence"/>
</dbReference>
<organism evidence="1 2">
    <name type="scientific">Coccomyxa viridis</name>
    <dbReference type="NCBI Taxonomy" id="1274662"/>
    <lineage>
        <taxon>Eukaryota</taxon>
        <taxon>Viridiplantae</taxon>
        <taxon>Chlorophyta</taxon>
        <taxon>core chlorophytes</taxon>
        <taxon>Trebouxiophyceae</taxon>
        <taxon>Trebouxiophyceae incertae sedis</taxon>
        <taxon>Coccomyxaceae</taxon>
        <taxon>Coccomyxa</taxon>
    </lineage>
</organism>
<evidence type="ECO:0000313" key="2">
    <source>
        <dbReference type="Proteomes" id="UP001314263"/>
    </source>
</evidence>
<sequence length="148" mass="16246">MMAASLAHHPLAVRLHHAGCMVICSALSDFDIPGIASLIARCRKTHRHFLLPKYGPWPLCGMLQHGTLSGMPLLPSLAEKCCNHLPAAALLIFSFWALSDAIVCGQPFKAQQGPCCSTPGWFAERQLSNEDSVSFYLHDLQQQQQQPP</sequence>
<proteinExistence type="predicted"/>
<comment type="caution">
    <text evidence="1">The sequence shown here is derived from an EMBL/GenBank/DDBJ whole genome shotgun (WGS) entry which is preliminary data.</text>
</comment>
<dbReference type="AlphaFoldDB" id="A0AAV1HW99"/>
<gene>
    <name evidence="1" type="ORF">CVIRNUC_002647</name>
</gene>
<dbReference type="EMBL" id="CAUYUE010000003">
    <property type="protein sequence ID" value="CAK0758793.1"/>
    <property type="molecule type" value="Genomic_DNA"/>
</dbReference>
<evidence type="ECO:0000313" key="1">
    <source>
        <dbReference type="EMBL" id="CAK0758793.1"/>
    </source>
</evidence>
<reference evidence="1 2" key="1">
    <citation type="submission" date="2023-10" db="EMBL/GenBank/DDBJ databases">
        <authorList>
            <person name="Maclean D."/>
            <person name="Macfadyen A."/>
        </authorList>
    </citation>
    <scope>NUCLEOTIDE SEQUENCE [LARGE SCALE GENOMIC DNA]</scope>
</reference>